<comment type="caution">
    <text evidence="2">The sequence shown here is derived from an EMBL/GenBank/DDBJ whole genome shotgun (WGS) entry which is preliminary data.</text>
</comment>
<dbReference type="EMBL" id="SOMN01000006">
    <property type="protein sequence ID" value="TFE28642.1"/>
    <property type="molecule type" value="Genomic_DNA"/>
</dbReference>
<feature type="transmembrane region" description="Helical" evidence="1">
    <location>
        <begin position="6"/>
        <end position="29"/>
    </location>
</feature>
<dbReference type="Proteomes" id="UP000297900">
    <property type="component" value="Unassembled WGS sequence"/>
</dbReference>
<evidence type="ECO:0000313" key="3">
    <source>
        <dbReference type="Proteomes" id="UP000297900"/>
    </source>
</evidence>
<gene>
    <name evidence="2" type="ORF">E2980_07390</name>
</gene>
<dbReference type="RefSeq" id="WP_135151525.1">
    <property type="nucleotide sequence ID" value="NZ_SOMN01000006.1"/>
</dbReference>
<feature type="transmembrane region" description="Helical" evidence="1">
    <location>
        <begin position="41"/>
        <end position="64"/>
    </location>
</feature>
<keyword evidence="1" id="KW-1133">Transmembrane helix</keyword>
<proteinExistence type="predicted"/>
<dbReference type="OrthoDB" id="2875589at2"/>
<keyword evidence="1" id="KW-0812">Transmembrane</keyword>
<feature type="transmembrane region" description="Helical" evidence="1">
    <location>
        <begin position="70"/>
        <end position="88"/>
    </location>
</feature>
<sequence length="96" mass="10792">MAVTFTGWMLYAMWGVLGLMALDFLVGMFKSLKAKKIDHHLVLGVLKDLLYYVFPLLMLSSLTALDSTGWIVKTGFFVGAVGVIWKYLMDIKSKIL</sequence>
<evidence type="ECO:0000256" key="1">
    <source>
        <dbReference type="SAM" id="Phobius"/>
    </source>
</evidence>
<evidence type="ECO:0008006" key="4">
    <source>
        <dbReference type="Google" id="ProtNLM"/>
    </source>
</evidence>
<name>A0A4Y8M2U8_9BACL</name>
<keyword evidence="1" id="KW-0472">Membrane</keyword>
<accession>A0A4Y8M2U8</accession>
<organism evidence="2 3">
    <name type="scientific">Cohnella luojiensis</name>
    <dbReference type="NCBI Taxonomy" id="652876"/>
    <lineage>
        <taxon>Bacteria</taxon>
        <taxon>Bacillati</taxon>
        <taxon>Bacillota</taxon>
        <taxon>Bacilli</taxon>
        <taxon>Bacillales</taxon>
        <taxon>Paenibacillaceae</taxon>
        <taxon>Cohnella</taxon>
    </lineage>
</organism>
<protein>
    <recommendedName>
        <fullName evidence="4">Holin</fullName>
    </recommendedName>
</protein>
<evidence type="ECO:0000313" key="2">
    <source>
        <dbReference type="EMBL" id="TFE28642.1"/>
    </source>
</evidence>
<dbReference type="AlphaFoldDB" id="A0A4Y8M2U8"/>
<keyword evidence="3" id="KW-1185">Reference proteome</keyword>
<reference evidence="2 3" key="1">
    <citation type="submission" date="2019-03" db="EMBL/GenBank/DDBJ databases">
        <title>Cohnella endophytica sp. nov., a novel endophytic bacterium isolated from bark of Sonneratia apetala.</title>
        <authorList>
            <person name="Tuo L."/>
        </authorList>
    </citation>
    <scope>NUCLEOTIDE SEQUENCE [LARGE SCALE GENOMIC DNA]</scope>
    <source>
        <strain evidence="2 3">CCTCC AB 208254</strain>
    </source>
</reference>